<keyword evidence="2" id="KW-1185">Reference proteome</keyword>
<protein>
    <submittedName>
        <fullName evidence="1">CLUMA_CG000488, isoform A</fullName>
    </submittedName>
</protein>
<gene>
    <name evidence="1" type="ORF">CLUMA_CG000488</name>
</gene>
<dbReference type="Proteomes" id="UP000183832">
    <property type="component" value="Unassembled WGS sequence"/>
</dbReference>
<name>A0A1J1HGW4_9DIPT</name>
<proteinExistence type="predicted"/>
<evidence type="ECO:0000313" key="1">
    <source>
        <dbReference type="EMBL" id="CRK86652.1"/>
    </source>
</evidence>
<organism evidence="1 2">
    <name type="scientific">Clunio marinus</name>
    <dbReference type="NCBI Taxonomy" id="568069"/>
    <lineage>
        <taxon>Eukaryota</taxon>
        <taxon>Metazoa</taxon>
        <taxon>Ecdysozoa</taxon>
        <taxon>Arthropoda</taxon>
        <taxon>Hexapoda</taxon>
        <taxon>Insecta</taxon>
        <taxon>Pterygota</taxon>
        <taxon>Neoptera</taxon>
        <taxon>Endopterygota</taxon>
        <taxon>Diptera</taxon>
        <taxon>Nematocera</taxon>
        <taxon>Chironomoidea</taxon>
        <taxon>Chironomidae</taxon>
        <taxon>Clunio</taxon>
    </lineage>
</organism>
<reference evidence="1 2" key="1">
    <citation type="submission" date="2015-04" db="EMBL/GenBank/DDBJ databases">
        <authorList>
            <person name="Syromyatnikov M.Y."/>
            <person name="Popov V.N."/>
        </authorList>
    </citation>
    <scope>NUCLEOTIDE SEQUENCE [LARGE SCALE GENOMIC DNA]</scope>
</reference>
<evidence type="ECO:0000313" key="2">
    <source>
        <dbReference type="Proteomes" id="UP000183832"/>
    </source>
</evidence>
<sequence>MFRNIDTASDISEAVFSMEDLQIRPKRLIDILHPILSPWESKSVSDKGSSENLNIKNIFKHLITNASALMPQLTSINENVTIAHKSGGNFTRRKKNYGIHDIIIAYGK</sequence>
<dbReference type="AlphaFoldDB" id="A0A1J1HGW4"/>
<dbReference type="EMBL" id="CVRI01000002">
    <property type="protein sequence ID" value="CRK86652.1"/>
    <property type="molecule type" value="Genomic_DNA"/>
</dbReference>
<accession>A0A1J1HGW4</accession>